<name>A0AAV2HGK2_LYMST</name>
<keyword evidence="3 8" id="KW-0732">Signal</keyword>
<evidence type="ECO:0000256" key="7">
    <source>
        <dbReference type="ARBA" id="ARBA00023136"/>
    </source>
</evidence>
<dbReference type="SUPFAM" id="SSF49313">
    <property type="entry name" value="Cadherin-like"/>
    <property type="match status" value="1"/>
</dbReference>
<keyword evidence="2" id="KW-0812">Transmembrane</keyword>
<feature type="non-terminal residue" evidence="9">
    <location>
        <position position="182"/>
    </location>
</feature>
<keyword evidence="7" id="KW-0472">Membrane</keyword>
<evidence type="ECO:0000256" key="2">
    <source>
        <dbReference type="ARBA" id="ARBA00022692"/>
    </source>
</evidence>
<dbReference type="Gene3D" id="2.60.40.60">
    <property type="entry name" value="Cadherins"/>
    <property type="match status" value="1"/>
</dbReference>
<dbReference type="EMBL" id="CAXITT010000121">
    <property type="protein sequence ID" value="CAL1532635.1"/>
    <property type="molecule type" value="Genomic_DNA"/>
</dbReference>
<dbReference type="InterPro" id="IPR039808">
    <property type="entry name" value="Cadherin"/>
</dbReference>
<dbReference type="PANTHER" id="PTHR24027:SF422">
    <property type="entry name" value="CADHERIN DOMAIN-CONTAINING PROTEIN"/>
    <property type="match status" value="1"/>
</dbReference>
<comment type="caution">
    <text evidence="9">The sequence shown here is derived from an EMBL/GenBank/DDBJ whole genome shotgun (WGS) entry which is preliminary data.</text>
</comment>
<dbReference type="InterPro" id="IPR015919">
    <property type="entry name" value="Cadherin-like_sf"/>
</dbReference>
<dbReference type="AlphaFoldDB" id="A0AAV2HGK2"/>
<dbReference type="GO" id="GO:0016342">
    <property type="term" value="C:catenin complex"/>
    <property type="evidence" value="ECO:0007669"/>
    <property type="project" value="TreeGrafter"/>
</dbReference>
<protein>
    <recommendedName>
        <fullName evidence="11">Cadherin domain-containing protein</fullName>
    </recommendedName>
</protein>
<dbReference type="GO" id="GO:0008013">
    <property type="term" value="F:beta-catenin binding"/>
    <property type="evidence" value="ECO:0007669"/>
    <property type="project" value="TreeGrafter"/>
</dbReference>
<dbReference type="Proteomes" id="UP001497497">
    <property type="component" value="Unassembled WGS sequence"/>
</dbReference>
<evidence type="ECO:0000256" key="4">
    <source>
        <dbReference type="ARBA" id="ARBA00022737"/>
    </source>
</evidence>
<evidence type="ECO:0000256" key="6">
    <source>
        <dbReference type="ARBA" id="ARBA00022989"/>
    </source>
</evidence>
<dbReference type="PANTHER" id="PTHR24027">
    <property type="entry name" value="CADHERIN-23"/>
    <property type="match status" value="1"/>
</dbReference>
<dbReference type="GO" id="GO:0034332">
    <property type="term" value="P:adherens junction organization"/>
    <property type="evidence" value="ECO:0007669"/>
    <property type="project" value="TreeGrafter"/>
</dbReference>
<dbReference type="GO" id="GO:0000902">
    <property type="term" value="P:cell morphogenesis"/>
    <property type="evidence" value="ECO:0007669"/>
    <property type="project" value="TreeGrafter"/>
</dbReference>
<evidence type="ECO:0008006" key="11">
    <source>
        <dbReference type="Google" id="ProtNLM"/>
    </source>
</evidence>
<feature type="signal peptide" evidence="8">
    <location>
        <begin position="1"/>
        <end position="28"/>
    </location>
</feature>
<dbReference type="GO" id="GO:0005912">
    <property type="term" value="C:adherens junction"/>
    <property type="evidence" value="ECO:0007669"/>
    <property type="project" value="TreeGrafter"/>
</dbReference>
<evidence type="ECO:0000313" key="10">
    <source>
        <dbReference type="Proteomes" id="UP001497497"/>
    </source>
</evidence>
<accession>A0AAV2HGK2</accession>
<organism evidence="9 10">
    <name type="scientific">Lymnaea stagnalis</name>
    <name type="common">Great pond snail</name>
    <name type="synonym">Helix stagnalis</name>
    <dbReference type="NCBI Taxonomy" id="6523"/>
    <lineage>
        <taxon>Eukaryota</taxon>
        <taxon>Metazoa</taxon>
        <taxon>Spiralia</taxon>
        <taxon>Lophotrochozoa</taxon>
        <taxon>Mollusca</taxon>
        <taxon>Gastropoda</taxon>
        <taxon>Heterobranchia</taxon>
        <taxon>Euthyneura</taxon>
        <taxon>Panpulmonata</taxon>
        <taxon>Hygrophila</taxon>
        <taxon>Lymnaeoidea</taxon>
        <taxon>Lymnaeidae</taxon>
        <taxon>Lymnaea</taxon>
    </lineage>
</organism>
<proteinExistence type="predicted"/>
<dbReference type="GO" id="GO:0016477">
    <property type="term" value="P:cell migration"/>
    <property type="evidence" value="ECO:0007669"/>
    <property type="project" value="TreeGrafter"/>
</dbReference>
<comment type="subcellular location">
    <subcellularLocation>
        <location evidence="1">Membrane</location>
        <topology evidence="1">Single-pass membrane protein</topology>
    </subcellularLocation>
</comment>
<evidence type="ECO:0000256" key="1">
    <source>
        <dbReference type="ARBA" id="ARBA00004167"/>
    </source>
</evidence>
<dbReference type="GO" id="GO:0044331">
    <property type="term" value="P:cell-cell adhesion mediated by cadherin"/>
    <property type="evidence" value="ECO:0007669"/>
    <property type="project" value="TreeGrafter"/>
</dbReference>
<keyword evidence="5" id="KW-0106">Calcium</keyword>
<dbReference type="PROSITE" id="PS51257">
    <property type="entry name" value="PROKAR_LIPOPROTEIN"/>
    <property type="match status" value="1"/>
</dbReference>
<sequence>MGQRPVLLPLGTIACLLCFLQCYTSVTSQIIKPLPLIKTIYRDNTNVVQVAEDAPLGFVLFQLEVTGGSNLRIESKLPYVNVTTVSNVTNRLLANATLAQKLDYDGEFKRAKLVFHFGNADYQGLIFSVDLYVTNVNDEVPVFQNEPYLITVPENTPNGTTVGTNIKAKDRDENDYLYYYLQ</sequence>
<dbReference type="GO" id="GO:0005509">
    <property type="term" value="F:calcium ion binding"/>
    <property type="evidence" value="ECO:0007669"/>
    <property type="project" value="InterPro"/>
</dbReference>
<dbReference type="GO" id="GO:0007043">
    <property type="term" value="P:cell-cell junction assembly"/>
    <property type="evidence" value="ECO:0007669"/>
    <property type="project" value="TreeGrafter"/>
</dbReference>
<keyword evidence="4" id="KW-0677">Repeat</keyword>
<evidence type="ECO:0000256" key="5">
    <source>
        <dbReference type="ARBA" id="ARBA00022837"/>
    </source>
</evidence>
<reference evidence="9 10" key="1">
    <citation type="submission" date="2024-04" db="EMBL/GenBank/DDBJ databases">
        <authorList>
            <consortium name="Genoscope - CEA"/>
            <person name="William W."/>
        </authorList>
    </citation>
    <scope>NUCLEOTIDE SEQUENCE [LARGE SCALE GENOMIC DNA]</scope>
</reference>
<keyword evidence="6" id="KW-1133">Transmembrane helix</keyword>
<dbReference type="GO" id="GO:0016339">
    <property type="term" value="P:calcium-dependent cell-cell adhesion via plasma membrane cell adhesion molecules"/>
    <property type="evidence" value="ECO:0007669"/>
    <property type="project" value="TreeGrafter"/>
</dbReference>
<evidence type="ECO:0000256" key="8">
    <source>
        <dbReference type="SAM" id="SignalP"/>
    </source>
</evidence>
<evidence type="ECO:0000256" key="3">
    <source>
        <dbReference type="ARBA" id="ARBA00022729"/>
    </source>
</evidence>
<dbReference type="CDD" id="cd11304">
    <property type="entry name" value="Cadherin_repeat"/>
    <property type="match status" value="1"/>
</dbReference>
<feature type="chain" id="PRO_5043685211" description="Cadherin domain-containing protein" evidence="8">
    <location>
        <begin position="29"/>
        <end position="182"/>
    </location>
</feature>
<keyword evidence="10" id="KW-1185">Reference proteome</keyword>
<gene>
    <name evidence="9" type="ORF">GSLYS_00006653001</name>
</gene>
<evidence type="ECO:0000313" key="9">
    <source>
        <dbReference type="EMBL" id="CAL1532635.1"/>
    </source>
</evidence>
<dbReference type="GO" id="GO:0045296">
    <property type="term" value="F:cadherin binding"/>
    <property type="evidence" value="ECO:0007669"/>
    <property type="project" value="TreeGrafter"/>
</dbReference>